<gene>
    <name evidence="1" type="ORF">IC610_01530</name>
</gene>
<dbReference type="RefSeq" id="WP_191734912.1">
    <property type="nucleotide sequence ID" value="NZ_JACYFS010000001.1"/>
</dbReference>
<evidence type="ECO:0000313" key="2">
    <source>
        <dbReference type="Proteomes" id="UP000637299"/>
    </source>
</evidence>
<keyword evidence="2" id="KW-1185">Reference proteome</keyword>
<evidence type="ECO:0000313" key="1">
    <source>
        <dbReference type="EMBL" id="MBD8081096.1"/>
    </source>
</evidence>
<dbReference type="Proteomes" id="UP000637299">
    <property type="component" value="Unassembled WGS sequence"/>
</dbReference>
<sequence length="124" mass="14508">MQNEWNPKYADHVVVQIMIVLNVLNEPVDLVIGLKKIYAVPALQIPLKLLIMKPEVRAFVESYIKKPDYSILDLMKSPKKITFEELLKDHNHEIWERCKCGNEEDLRKTWECSECGAVLFKPKK</sequence>
<comment type="caution">
    <text evidence="1">The sequence shown here is derived from an EMBL/GenBank/DDBJ whole genome shotgun (WGS) entry which is preliminary data.</text>
</comment>
<dbReference type="EMBL" id="JACYFS010000001">
    <property type="protein sequence ID" value="MBD8081096.1"/>
    <property type="molecule type" value="Genomic_DNA"/>
</dbReference>
<name>A0ABR8Z7B2_9FLAO</name>
<protein>
    <submittedName>
        <fullName evidence="1">Uncharacterized protein</fullName>
    </submittedName>
</protein>
<organism evidence="1 2">
    <name type="scientific">Chryseobacterium caseinilyticum</name>
    <dbReference type="NCBI Taxonomy" id="2771428"/>
    <lineage>
        <taxon>Bacteria</taxon>
        <taxon>Pseudomonadati</taxon>
        <taxon>Bacteroidota</taxon>
        <taxon>Flavobacteriia</taxon>
        <taxon>Flavobacteriales</taxon>
        <taxon>Weeksellaceae</taxon>
        <taxon>Chryseobacterium group</taxon>
        <taxon>Chryseobacterium</taxon>
    </lineage>
</organism>
<reference evidence="1 2" key="1">
    <citation type="submission" date="2020-09" db="EMBL/GenBank/DDBJ databases">
        <title>Genome seq and assembly of Chryseobacterium sp.</title>
        <authorList>
            <person name="Chhetri G."/>
        </authorList>
    </citation>
    <scope>NUCLEOTIDE SEQUENCE [LARGE SCALE GENOMIC DNA]</scope>
    <source>
        <strain evidence="1 2">GCR10</strain>
    </source>
</reference>
<accession>A0ABR8Z7B2</accession>
<proteinExistence type="predicted"/>